<comment type="caution">
    <text evidence="8">Lacks conserved residue(s) required for the propagation of feature annotation.</text>
</comment>
<dbReference type="CDD" id="cd02440">
    <property type="entry name" value="AdoMet_MTases"/>
    <property type="match status" value="1"/>
</dbReference>
<feature type="binding site" evidence="8">
    <location>
        <position position="73"/>
    </location>
    <ligand>
        <name>S-adenosyl-L-methionine</name>
        <dbReference type="ChEBI" id="CHEBI:59789"/>
    </ligand>
</feature>
<feature type="binding site" evidence="8">
    <location>
        <position position="133"/>
    </location>
    <ligand>
        <name>S-adenosyl-L-methionine</name>
        <dbReference type="ChEBI" id="CHEBI:59789"/>
    </ligand>
</feature>
<proteinExistence type="inferred from homology"/>
<dbReference type="GO" id="GO:0000049">
    <property type="term" value="F:tRNA binding"/>
    <property type="evidence" value="ECO:0007669"/>
    <property type="project" value="UniProtKB-UniRule"/>
</dbReference>
<dbReference type="EMBL" id="CP001463">
    <property type="protein sequence ID" value="ACS89581.1"/>
    <property type="molecule type" value="Genomic_DNA"/>
</dbReference>
<dbReference type="Pfam" id="PF02005">
    <property type="entry name" value="TRM"/>
    <property type="match status" value="1"/>
</dbReference>
<dbReference type="InterPro" id="IPR042296">
    <property type="entry name" value="tRNA_met_Trm1_C"/>
</dbReference>
<dbReference type="SUPFAM" id="SSF53335">
    <property type="entry name" value="S-adenosyl-L-methionine-dependent methyltransferases"/>
    <property type="match status" value="1"/>
</dbReference>
<keyword evidence="11" id="KW-1185">Reference proteome</keyword>
<dbReference type="GO" id="GO:0160104">
    <property type="term" value="F:tRNA (guanine(26)-N2)-dimethyltransferase activity"/>
    <property type="evidence" value="ECO:0007669"/>
    <property type="project" value="UniProtKB-UniRule"/>
</dbReference>
<organism evidence="10 11">
    <name type="scientific">Thermococcus sibiricus (strain DSM 12597 / MM 739)</name>
    <dbReference type="NCBI Taxonomy" id="604354"/>
    <lineage>
        <taxon>Archaea</taxon>
        <taxon>Methanobacteriati</taxon>
        <taxon>Methanobacteriota</taxon>
        <taxon>Thermococci</taxon>
        <taxon>Thermococcales</taxon>
        <taxon>Thermococcaceae</taxon>
        <taxon>Thermococcus</taxon>
    </lineage>
</organism>
<dbReference type="PANTHER" id="PTHR10631">
    <property type="entry name" value="N 2 ,N 2 -DIMETHYLGUANOSINE TRNA METHYLTRANSFERASE"/>
    <property type="match status" value="1"/>
</dbReference>
<keyword evidence="2 8" id="KW-0489">Methyltransferase</keyword>
<evidence type="ECO:0000313" key="11">
    <source>
        <dbReference type="Proteomes" id="UP000009079"/>
    </source>
</evidence>
<feature type="binding site" evidence="8">
    <location>
        <position position="48"/>
    </location>
    <ligand>
        <name>S-adenosyl-L-methionine</name>
        <dbReference type="ChEBI" id="CHEBI:59789"/>
    </ligand>
</feature>
<dbReference type="PANTHER" id="PTHR10631:SF3">
    <property type="entry name" value="TRNA (GUANINE(26)-N(2))-DIMETHYLTRANSFERASE"/>
    <property type="match status" value="1"/>
</dbReference>
<evidence type="ECO:0000256" key="1">
    <source>
        <dbReference type="ARBA" id="ARBA00022555"/>
    </source>
</evidence>
<dbReference type="HOGENOM" id="CLU_010862_5_1_2"/>
<keyword evidence="5 8" id="KW-0819">tRNA processing</keyword>
<dbReference type="HAMAP" id="MF_00290">
    <property type="entry name" value="tRNA_dimethyltr_TRM1"/>
    <property type="match status" value="1"/>
</dbReference>
<feature type="binding site" evidence="8">
    <location>
        <position position="90"/>
    </location>
    <ligand>
        <name>S-adenosyl-L-methionine</name>
        <dbReference type="ChEBI" id="CHEBI:59789"/>
    </ligand>
</feature>
<evidence type="ECO:0000256" key="9">
    <source>
        <dbReference type="PROSITE-ProRule" id="PRU00958"/>
    </source>
</evidence>
<evidence type="ECO:0000256" key="5">
    <source>
        <dbReference type="ARBA" id="ARBA00022694"/>
    </source>
</evidence>
<sequence length="391" mass="44354">MILLSLLFGGNLMKLTKIKEGMAEIFIPKAERIYDAPVFYNPIMALNRDLSVLVLKALGSKKVLDALSATGVRGIRYALETEAEEAWLNDINPSAFELIIKNLENNFGEKPILEREMAIITRERKIIATNKDANLLMTEKFRYFDFIDLDPFGSPMEFLDSALRSVKRKGTIAITATDTAPLCGAHSKACVRRYNSIPLRGELCHESGLRILIGTVARYAAKYDLGIKVLVAYYKDHYFRAFLQLKDGAKEGDKSLMNLGYVYFDTKNGKFEIEKRFLPSKLNAFGPLWLGPLKDQKFIEKMILKSEECELAQKKKVLNFLNTLLKELDEPFFYDTHALARRNSLEVRKLSEIGAILQEKGYKVSRTHFSPTAIKTDAPFEEALMALKALQ</sequence>
<evidence type="ECO:0000256" key="3">
    <source>
        <dbReference type="ARBA" id="ARBA00022679"/>
    </source>
</evidence>
<evidence type="ECO:0000313" key="10">
    <source>
        <dbReference type="EMBL" id="ACS89581.1"/>
    </source>
</evidence>
<dbReference type="KEGG" id="tsi:TSIB_0515"/>
<name>C6A1T6_THESM</name>
<dbReference type="InterPro" id="IPR029063">
    <property type="entry name" value="SAM-dependent_MTases_sf"/>
</dbReference>
<comment type="catalytic activity">
    <reaction evidence="8">
        <text>guanosine(26) in tRNA + 2 S-adenosyl-L-methionine = N(2)-dimethylguanosine(26) in tRNA + 2 S-adenosyl-L-homocysteine + 2 H(+)</text>
        <dbReference type="Rhea" id="RHEA:43140"/>
        <dbReference type="Rhea" id="RHEA-COMP:10359"/>
        <dbReference type="Rhea" id="RHEA-COMP:10360"/>
        <dbReference type="ChEBI" id="CHEBI:15378"/>
        <dbReference type="ChEBI" id="CHEBI:57856"/>
        <dbReference type="ChEBI" id="CHEBI:59789"/>
        <dbReference type="ChEBI" id="CHEBI:74269"/>
        <dbReference type="ChEBI" id="CHEBI:74513"/>
        <dbReference type="EC" id="2.1.1.216"/>
    </reaction>
</comment>
<dbReference type="PROSITE" id="PS51626">
    <property type="entry name" value="SAM_MT_TRM1"/>
    <property type="match status" value="1"/>
</dbReference>
<accession>C6A1T6</accession>
<dbReference type="eggNOG" id="arCOG01219">
    <property type="taxonomic scope" value="Archaea"/>
</dbReference>
<evidence type="ECO:0000256" key="7">
    <source>
        <dbReference type="ARBA" id="ARBA00039099"/>
    </source>
</evidence>
<evidence type="ECO:0000256" key="6">
    <source>
        <dbReference type="ARBA" id="ARBA00022884"/>
    </source>
</evidence>
<comment type="function">
    <text evidence="8">Dimethylates a single guanine residue at position 26 of a number of tRNAs using S-adenosyl-L-methionine as donor of the methyl groups.</text>
</comment>
<dbReference type="InterPro" id="IPR022923">
    <property type="entry name" value="TRM1_arc_bac"/>
</dbReference>
<dbReference type="STRING" id="604354.TSIB_0515"/>
<dbReference type="InterPro" id="IPR002905">
    <property type="entry name" value="Trm1"/>
</dbReference>
<dbReference type="Gene3D" id="3.30.56.70">
    <property type="entry name" value="N2,N2-dimethylguanosine tRNA methyltransferase, C-terminal domain"/>
    <property type="match status" value="1"/>
</dbReference>
<comment type="similarity">
    <text evidence="8 9">Belongs to the class I-like SAM-binding methyltransferase superfamily. Trm1 family.</text>
</comment>
<protein>
    <recommendedName>
        <fullName evidence="7 8">tRNA (guanine(26)-N(2))-dimethyltransferase</fullName>
        <ecNumber evidence="7 8">2.1.1.216</ecNumber>
    </recommendedName>
    <alternativeName>
        <fullName evidence="8">tRNA 2,2-dimethylguanosine-26 methyltransferase</fullName>
    </alternativeName>
    <alternativeName>
        <fullName evidence="8">tRNA(guanine-26,N(2)-N(2)) methyltransferase</fullName>
    </alternativeName>
    <alternativeName>
        <fullName evidence="8">tRNA(m(2,2)G26)dimethyltransferase</fullName>
    </alternativeName>
</protein>
<keyword evidence="3 8" id="KW-0808">Transferase</keyword>
<dbReference type="FunFam" id="3.40.50.150:FF:000272">
    <property type="entry name" value="tRNA (guanine(26)-N(2))-dimethyltransferase"/>
    <property type="match status" value="1"/>
</dbReference>
<dbReference type="Gene3D" id="3.40.50.150">
    <property type="entry name" value="Vaccinia Virus protein VP39"/>
    <property type="match status" value="1"/>
</dbReference>
<evidence type="ECO:0000256" key="8">
    <source>
        <dbReference type="HAMAP-Rule" id="MF_00290"/>
    </source>
</evidence>
<evidence type="ECO:0000256" key="4">
    <source>
        <dbReference type="ARBA" id="ARBA00022691"/>
    </source>
</evidence>
<reference evidence="10 11" key="1">
    <citation type="journal article" date="2009" name="Appl. Environ. Microbiol.">
        <title>Metabolic versatility and indigenous origin of the archaeon Thermococcus sibiricus, isolated from a siberian oil reservoir, as revealed by genome analysis.</title>
        <authorList>
            <person name="Mardanov A.V."/>
            <person name="Ravin N.V."/>
            <person name="Svetlitchnyi V.A."/>
            <person name="Beletsky A.V."/>
            <person name="Miroshnichenko M.L."/>
            <person name="Bonch-Osmolovskaya E.A."/>
            <person name="Skryabin K.G."/>
        </authorList>
    </citation>
    <scope>NUCLEOTIDE SEQUENCE [LARGE SCALE GENOMIC DNA]</scope>
    <source>
        <strain evidence="11">DSM 12597 / MM 739</strain>
    </source>
</reference>
<dbReference type="GO" id="GO:0002940">
    <property type="term" value="P:tRNA N2-guanine methylation"/>
    <property type="evidence" value="ECO:0007669"/>
    <property type="project" value="TreeGrafter"/>
</dbReference>
<keyword evidence="1 8" id="KW-0820">tRNA-binding</keyword>
<feature type="binding site" evidence="8">
    <location>
        <position position="132"/>
    </location>
    <ligand>
        <name>S-adenosyl-L-methionine</name>
        <dbReference type="ChEBI" id="CHEBI:59789"/>
    </ligand>
</feature>
<keyword evidence="6 8" id="KW-0694">RNA-binding</keyword>
<keyword evidence="4 8" id="KW-0949">S-adenosyl-L-methionine</keyword>
<gene>
    <name evidence="8" type="primary">trm1</name>
    <name evidence="10" type="ordered locus">TSIB_0515</name>
</gene>
<dbReference type="Proteomes" id="UP000009079">
    <property type="component" value="Chromosome"/>
</dbReference>
<dbReference type="NCBIfam" id="TIGR00308">
    <property type="entry name" value="TRM1"/>
    <property type="match status" value="1"/>
</dbReference>
<evidence type="ECO:0000256" key="2">
    <source>
        <dbReference type="ARBA" id="ARBA00022603"/>
    </source>
</evidence>
<dbReference type="AlphaFoldDB" id="C6A1T6"/>
<dbReference type="EC" id="2.1.1.216" evidence="7 8"/>